<organism evidence="2 3">
    <name type="scientific">Edaphobacter modestus</name>
    <dbReference type="NCBI Taxonomy" id="388466"/>
    <lineage>
        <taxon>Bacteria</taxon>
        <taxon>Pseudomonadati</taxon>
        <taxon>Acidobacteriota</taxon>
        <taxon>Terriglobia</taxon>
        <taxon>Terriglobales</taxon>
        <taxon>Acidobacteriaceae</taxon>
        <taxon>Edaphobacter</taxon>
    </lineage>
</organism>
<dbReference type="GO" id="GO:0003677">
    <property type="term" value="F:DNA binding"/>
    <property type="evidence" value="ECO:0007669"/>
    <property type="project" value="UniProtKB-KW"/>
</dbReference>
<evidence type="ECO:0000313" key="2">
    <source>
        <dbReference type="EMBL" id="RZU43631.1"/>
    </source>
</evidence>
<dbReference type="InterPro" id="IPR015943">
    <property type="entry name" value="WD40/YVTN_repeat-like_dom_sf"/>
</dbReference>
<keyword evidence="2" id="KW-0238">DNA-binding</keyword>
<dbReference type="EMBL" id="SHKW01000001">
    <property type="protein sequence ID" value="RZU43631.1"/>
    <property type="molecule type" value="Genomic_DNA"/>
</dbReference>
<protein>
    <submittedName>
        <fullName evidence="2">DNA-binding beta-propeller fold protein YncE</fullName>
    </submittedName>
</protein>
<sequence length="490" mass="53644">MHRLILAILCASFLPSAIAQTGVLISTAPPTSESLRIVQTLQLPSAVQGNFDHFGIDLKRNRLFATPEAFKAVLVFDLSTGKMVHQIDGIARPHAVFYRPDLDQIYVSDGGDGSLKIYDGETYRLIDHIALLKDADSIGYDISRKYLYIDNGGGDVGQPYSMLSVVDTTEHKKIADVKIDGDTLEAMALDNYRPRIYVNDKAKNQVVVVNRLTNTVVATWPLTMGKVNVAMALDEQRQRLFVGCRSGQIVVLDTNTGKELQALPISKGVDDLIFDPATRRLYAAGDGAVDVLDQTDLDHYVVRGSVPSGAKGKTARLVPELNRLFVAVPGEAGKNARIIIFEPVNTQPAKSVVVEPKAQVDSPISEKIVLDTLSTHPFLRKLGLHVIPPDQQNMVLVANGNATRIGIRTSEGDFAAVKDGKTYCAKIDDGAFYNIKMQMFDAQGHRIGILVMEIPYTSAVDVADAIHKAESIREEVEHRIPSLEALFHHA</sequence>
<dbReference type="InterPro" id="IPR011048">
    <property type="entry name" value="Haem_d1_sf"/>
</dbReference>
<feature type="chain" id="PRO_5020892585" evidence="1">
    <location>
        <begin position="20"/>
        <end position="490"/>
    </location>
</feature>
<dbReference type="Proteomes" id="UP000292958">
    <property type="component" value="Unassembled WGS sequence"/>
</dbReference>
<dbReference type="PANTHER" id="PTHR47197:SF3">
    <property type="entry name" value="DIHYDRO-HEME D1 DEHYDROGENASE"/>
    <property type="match status" value="1"/>
</dbReference>
<dbReference type="PANTHER" id="PTHR47197">
    <property type="entry name" value="PROTEIN NIRF"/>
    <property type="match status" value="1"/>
</dbReference>
<keyword evidence="3" id="KW-1185">Reference proteome</keyword>
<name>A0A4Q7Z1T8_9BACT</name>
<accession>A0A4Q7Z1T8</accession>
<evidence type="ECO:0000256" key="1">
    <source>
        <dbReference type="SAM" id="SignalP"/>
    </source>
</evidence>
<dbReference type="Gene3D" id="2.130.10.10">
    <property type="entry name" value="YVTN repeat-like/Quinoprotein amine dehydrogenase"/>
    <property type="match status" value="2"/>
</dbReference>
<evidence type="ECO:0000313" key="3">
    <source>
        <dbReference type="Proteomes" id="UP000292958"/>
    </source>
</evidence>
<proteinExistence type="predicted"/>
<dbReference type="SUPFAM" id="SSF51004">
    <property type="entry name" value="C-terminal (heme d1) domain of cytochrome cd1-nitrite reductase"/>
    <property type="match status" value="1"/>
</dbReference>
<dbReference type="InterPro" id="IPR051200">
    <property type="entry name" value="Host-pathogen_enzymatic-act"/>
</dbReference>
<keyword evidence="1" id="KW-0732">Signal</keyword>
<dbReference type="OrthoDB" id="7510834at2"/>
<comment type="caution">
    <text evidence="2">The sequence shown here is derived from an EMBL/GenBank/DDBJ whole genome shotgun (WGS) entry which is preliminary data.</text>
</comment>
<feature type="signal peptide" evidence="1">
    <location>
        <begin position="1"/>
        <end position="19"/>
    </location>
</feature>
<gene>
    <name evidence="2" type="ORF">BDD14_5310</name>
</gene>
<reference evidence="2 3" key="1">
    <citation type="submission" date="2019-02" db="EMBL/GenBank/DDBJ databases">
        <title>Genomic Encyclopedia of Archaeal and Bacterial Type Strains, Phase II (KMG-II): from individual species to whole genera.</title>
        <authorList>
            <person name="Goeker M."/>
        </authorList>
    </citation>
    <scope>NUCLEOTIDE SEQUENCE [LARGE SCALE GENOMIC DNA]</scope>
    <source>
        <strain evidence="2 3">DSM 18101</strain>
    </source>
</reference>
<dbReference type="AlphaFoldDB" id="A0A4Q7Z1T8"/>